<dbReference type="SUPFAM" id="SSF53098">
    <property type="entry name" value="Ribonuclease H-like"/>
    <property type="match status" value="1"/>
</dbReference>
<accession>A0A1Y2BEQ5</accession>
<comment type="similarity">
    <text evidence="1">Belongs to the oligoribonuclease family.</text>
</comment>
<dbReference type="STRING" id="329046.A0A1Y2BEQ5"/>
<dbReference type="InterPro" id="IPR013520">
    <property type="entry name" value="Ribonucl_H"/>
</dbReference>
<dbReference type="GO" id="GO:0005739">
    <property type="term" value="C:mitochondrion"/>
    <property type="evidence" value="ECO:0007669"/>
    <property type="project" value="EnsemblFungi"/>
</dbReference>
<evidence type="ECO:0000313" key="6">
    <source>
        <dbReference type="EMBL" id="ORY33244.1"/>
    </source>
</evidence>
<dbReference type="GO" id="GO:0003676">
    <property type="term" value="F:nucleic acid binding"/>
    <property type="evidence" value="ECO:0007669"/>
    <property type="project" value="InterPro"/>
</dbReference>
<dbReference type="GO" id="GO:0000467">
    <property type="term" value="P:exonucleolytic trimming to generate mature 3'-end of 5.8S rRNA from tricistronic rRNA transcript (SSU-rRNA, 5.8S rRNA, LSU-rRNA)"/>
    <property type="evidence" value="ECO:0007669"/>
    <property type="project" value="EnsemblFungi"/>
</dbReference>
<keyword evidence="2" id="KW-0540">Nuclease</keyword>
<dbReference type="OrthoDB" id="270189at2759"/>
<keyword evidence="7" id="KW-1185">Reference proteome</keyword>
<sequence length="186" mass="21169">MATTSQIKKPLVWIDLEMSGLDLKKDRILEIACIITDGDLNVVAESEDLIVRTDKALLDGMDEWCVQHHGQSGLTQSALTSPLSMQQVETQILDFIKLHIPQKNVGVLAGNSVHMDKEFLRKDIPSLLEHLHYRLVDVSTIKELMARWNPRVLAGAPKKKESHRALDDIRESIEELRYYRTAAFKE</sequence>
<evidence type="ECO:0000256" key="4">
    <source>
        <dbReference type="ARBA" id="ARBA00022839"/>
    </source>
</evidence>
<evidence type="ECO:0000259" key="5">
    <source>
        <dbReference type="SMART" id="SM00479"/>
    </source>
</evidence>
<dbReference type="InterPro" id="IPR022894">
    <property type="entry name" value="Oligoribonuclease"/>
</dbReference>
<comment type="caution">
    <text evidence="6">The sequence shown here is derived from an EMBL/GenBank/DDBJ whole genome shotgun (WGS) entry which is preliminary data.</text>
</comment>
<feature type="domain" description="Exonuclease" evidence="5">
    <location>
        <begin position="10"/>
        <end position="185"/>
    </location>
</feature>
<dbReference type="GO" id="GO:0034475">
    <property type="term" value="P:U4 snRNA 3'-end processing"/>
    <property type="evidence" value="ECO:0007669"/>
    <property type="project" value="EnsemblFungi"/>
</dbReference>
<dbReference type="InterPro" id="IPR036397">
    <property type="entry name" value="RNaseH_sf"/>
</dbReference>
<evidence type="ECO:0000256" key="3">
    <source>
        <dbReference type="ARBA" id="ARBA00022801"/>
    </source>
</evidence>
<protein>
    <submittedName>
        <fullName evidence="6">Ribonuclease H-like protein</fullName>
    </submittedName>
</protein>
<dbReference type="FunFam" id="3.30.420.10:FF:000003">
    <property type="entry name" value="Oligoribonuclease"/>
    <property type="match status" value="1"/>
</dbReference>
<keyword evidence="3" id="KW-0378">Hydrolase</keyword>
<dbReference type="AlphaFoldDB" id="A0A1Y2BEQ5"/>
<keyword evidence="4" id="KW-0269">Exonuclease</keyword>
<proteinExistence type="inferred from homology"/>
<dbReference type="Pfam" id="PF00929">
    <property type="entry name" value="RNase_T"/>
    <property type="match status" value="1"/>
</dbReference>
<gene>
    <name evidence="6" type="ORF">BCR33DRAFT_723225</name>
</gene>
<dbReference type="InterPro" id="IPR012337">
    <property type="entry name" value="RNaseH-like_sf"/>
</dbReference>
<dbReference type="GO" id="GO:0034476">
    <property type="term" value="P:U5 snRNA 3'-end processing"/>
    <property type="evidence" value="ECO:0007669"/>
    <property type="project" value="EnsemblFungi"/>
</dbReference>
<dbReference type="NCBIfam" id="NF003765">
    <property type="entry name" value="PRK05359.1"/>
    <property type="match status" value="1"/>
</dbReference>
<dbReference type="EMBL" id="MCGO01000068">
    <property type="protein sequence ID" value="ORY33244.1"/>
    <property type="molecule type" value="Genomic_DNA"/>
</dbReference>
<dbReference type="Proteomes" id="UP000193642">
    <property type="component" value="Unassembled WGS sequence"/>
</dbReference>
<dbReference type="GO" id="GO:0000175">
    <property type="term" value="F:3'-5'-RNA exonuclease activity"/>
    <property type="evidence" value="ECO:0007669"/>
    <property type="project" value="EnsemblFungi"/>
</dbReference>
<evidence type="ECO:0000256" key="2">
    <source>
        <dbReference type="ARBA" id="ARBA00022722"/>
    </source>
</evidence>
<reference evidence="6 7" key="1">
    <citation type="submission" date="2016-07" db="EMBL/GenBank/DDBJ databases">
        <title>Pervasive Adenine N6-methylation of Active Genes in Fungi.</title>
        <authorList>
            <consortium name="DOE Joint Genome Institute"/>
            <person name="Mondo S.J."/>
            <person name="Dannebaum R.O."/>
            <person name="Kuo R.C."/>
            <person name="Labutti K."/>
            <person name="Haridas S."/>
            <person name="Kuo A."/>
            <person name="Salamov A."/>
            <person name="Ahrendt S.R."/>
            <person name="Lipzen A."/>
            <person name="Sullivan W."/>
            <person name="Andreopoulos W.B."/>
            <person name="Clum A."/>
            <person name="Lindquist E."/>
            <person name="Daum C."/>
            <person name="Ramamoorthy G.K."/>
            <person name="Gryganskyi A."/>
            <person name="Culley D."/>
            <person name="Magnuson J.K."/>
            <person name="James T.Y."/>
            <person name="O'Malley M.A."/>
            <person name="Stajich J.E."/>
            <person name="Spatafora J.W."/>
            <person name="Visel A."/>
            <person name="Grigoriev I.V."/>
        </authorList>
    </citation>
    <scope>NUCLEOTIDE SEQUENCE [LARGE SCALE GENOMIC DNA]</scope>
    <source>
        <strain evidence="6 7">JEL800</strain>
    </source>
</reference>
<name>A0A1Y2BEQ5_9FUNG</name>
<dbReference type="Gene3D" id="3.30.420.10">
    <property type="entry name" value="Ribonuclease H-like superfamily/Ribonuclease H"/>
    <property type="match status" value="1"/>
</dbReference>
<dbReference type="SMART" id="SM00479">
    <property type="entry name" value="EXOIII"/>
    <property type="match status" value="1"/>
</dbReference>
<dbReference type="PANTHER" id="PTHR11046:SF0">
    <property type="entry name" value="OLIGORIBONUCLEASE, MITOCHONDRIAL"/>
    <property type="match status" value="1"/>
</dbReference>
<organism evidence="6 7">
    <name type="scientific">Rhizoclosmatium globosum</name>
    <dbReference type="NCBI Taxonomy" id="329046"/>
    <lineage>
        <taxon>Eukaryota</taxon>
        <taxon>Fungi</taxon>
        <taxon>Fungi incertae sedis</taxon>
        <taxon>Chytridiomycota</taxon>
        <taxon>Chytridiomycota incertae sedis</taxon>
        <taxon>Chytridiomycetes</taxon>
        <taxon>Chytridiales</taxon>
        <taxon>Chytriomycetaceae</taxon>
        <taxon>Rhizoclosmatium</taxon>
    </lineage>
</organism>
<evidence type="ECO:0000313" key="7">
    <source>
        <dbReference type="Proteomes" id="UP000193642"/>
    </source>
</evidence>
<dbReference type="CDD" id="cd06135">
    <property type="entry name" value="Orn"/>
    <property type="match status" value="1"/>
</dbReference>
<evidence type="ECO:0000256" key="1">
    <source>
        <dbReference type="ARBA" id="ARBA00009921"/>
    </source>
</evidence>
<dbReference type="PANTHER" id="PTHR11046">
    <property type="entry name" value="OLIGORIBONUCLEASE, MITOCHONDRIAL"/>
    <property type="match status" value="1"/>
</dbReference>